<feature type="transmembrane region" description="Helical" evidence="5">
    <location>
        <begin position="12"/>
        <end position="30"/>
    </location>
</feature>
<dbReference type="GO" id="GO:0004930">
    <property type="term" value="F:G protein-coupled receptor activity"/>
    <property type="evidence" value="ECO:0007669"/>
    <property type="project" value="InterPro"/>
</dbReference>
<reference evidence="7 8" key="1">
    <citation type="submission" date="2009-11" db="EMBL/GenBank/DDBJ databases">
        <title>Annotation of Allomyces macrogynus ATCC 38327.</title>
        <authorList>
            <consortium name="The Broad Institute Genome Sequencing Platform"/>
            <person name="Russ C."/>
            <person name="Cuomo C."/>
            <person name="Burger G."/>
            <person name="Gray M.W."/>
            <person name="Holland P.W.H."/>
            <person name="King N."/>
            <person name="Lang F.B.F."/>
            <person name="Roger A.J."/>
            <person name="Ruiz-Trillo I."/>
            <person name="Young S.K."/>
            <person name="Zeng Q."/>
            <person name="Gargeya S."/>
            <person name="Fitzgerald M."/>
            <person name="Haas B."/>
            <person name="Abouelleil A."/>
            <person name="Alvarado L."/>
            <person name="Arachchi H.M."/>
            <person name="Berlin A."/>
            <person name="Chapman S.B."/>
            <person name="Gearin G."/>
            <person name="Goldberg J."/>
            <person name="Griggs A."/>
            <person name="Gujja S."/>
            <person name="Hansen M."/>
            <person name="Heiman D."/>
            <person name="Howarth C."/>
            <person name="Larimer J."/>
            <person name="Lui A."/>
            <person name="MacDonald P.J.P."/>
            <person name="McCowen C."/>
            <person name="Montmayeur A."/>
            <person name="Murphy C."/>
            <person name="Neiman D."/>
            <person name="Pearson M."/>
            <person name="Priest M."/>
            <person name="Roberts A."/>
            <person name="Saif S."/>
            <person name="Shea T."/>
            <person name="Sisk P."/>
            <person name="Stolte C."/>
            <person name="Sykes S."/>
            <person name="Wortman J."/>
            <person name="Nusbaum C."/>
            <person name="Birren B."/>
        </authorList>
    </citation>
    <scope>NUCLEOTIDE SEQUENCE [LARGE SCALE GENOMIC DNA]</scope>
    <source>
        <strain evidence="7 8">ATCC 38327</strain>
    </source>
</reference>
<feature type="transmembrane region" description="Helical" evidence="5">
    <location>
        <begin position="115"/>
        <end position="138"/>
    </location>
</feature>
<keyword evidence="2 5" id="KW-0812">Transmembrane</keyword>
<dbReference type="eggNOG" id="ENOG502QRJ4">
    <property type="taxonomic scope" value="Eukaryota"/>
</dbReference>
<dbReference type="VEuPathDB" id="FungiDB:AMAG_04253"/>
<evidence type="ECO:0000256" key="4">
    <source>
        <dbReference type="ARBA" id="ARBA00023136"/>
    </source>
</evidence>
<evidence type="ECO:0000256" key="3">
    <source>
        <dbReference type="ARBA" id="ARBA00022989"/>
    </source>
</evidence>
<protein>
    <recommendedName>
        <fullName evidence="6">G-protein coupled receptors family 3 profile domain-containing protein</fullName>
    </recommendedName>
</protein>
<keyword evidence="8" id="KW-1185">Reference proteome</keyword>
<dbReference type="Proteomes" id="UP000054350">
    <property type="component" value="Unassembled WGS sequence"/>
</dbReference>
<dbReference type="Pfam" id="PF00003">
    <property type="entry name" value="7tm_3"/>
    <property type="match status" value="1"/>
</dbReference>
<comment type="subcellular location">
    <subcellularLocation>
        <location evidence="1">Membrane</location>
        <topology evidence="1">Multi-pass membrane protein</topology>
    </subcellularLocation>
</comment>
<dbReference type="InterPro" id="IPR017978">
    <property type="entry name" value="GPCR_3_C"/>
</dbReference>
<reference evidence="8" key="2">
    <citation type="submission" date="2009-11" db="EMBL/GenBank/DDBJ databases">
        <title>The Genome Sequence of Allomyces macrogynus strain ATCC 38327.</title>
        <authorList>
            <consortium name="The Broad Institute Genome Sequencing Platform"/>
            <person name="Russ C."/>
            <person name="Cuomo C."/>
            <person name="Shea T."/>
            <person name="Young S.K."/>
            <person name="Zeng Q."/>
            <person name="Koehrsen M."/>
            <person name="Haas B."/>
            <person name="Borodovsky M."/>
            <person name="Guigo R."/>
            <person name="Alvarado L."/>
            <person name="Berlin A."/>
            <person name="Borenstein D."/>
            <person name="Chen Z."/>
            <person name="Engels R."/>
            <person name="Freedman E."/>
            <person name="Gellesch M."/>
            <person name="Goldberg J."/>
            <person name="Griggs A."/>
            <person name="Gujja S."/>
            <person name="Heiman D."/>
            <person name="Hepburn T."/>
            <person name="Howarth C."/>
            <person name="Jen D."/>
            <person name="Larson L."/>
            <person name="Lewis B."/>
            <person name="Mehta T."/>
            <person name="Park D."/>
            <person name="Pearson M."/>
            <person name="Roberts A."/>
            <person name="Saif S."/>
            <person name="Shenoy N."/>
            <person name="Sisk P."/>
            <person name="Stolte C."/>
            <person name="Sykes S."/>
            <person name="Walk T."/>
            <person name="White J."/>
            <person name="Yandava C."/>
            <person name="Burger G."/>
            <person name="Gray M.W."/>
            <person name="Holland P.W.H."/>
            <person name="King N."/>
            <person name="Lang F.B.F."/>
            <person name="Roger A.J."/>
            <person name="Ruiz-Trillo I."/>
            <person name="Lander E."/>
            <person name="Nusbaum C."/>
        </authorList>
    </citation>
    <scope>NUCLEOTIDE SEQUENCE [LARGE SCALE GENOMIC DNA]</scope>
    <source>
        <strain evidence="8">ATCC 38327</strain>
    </source>
</reference>
<organism evidence="7 8">
    <name type="scientific">Allomyces macrogynus (strain ATCC 38327)</name>
    <name type="common">Allomyces javanicus var. macrogynus</name>
    <dbReference type="NCBI Taxonomy" id="578462"/>
    <lineage>
        <taxon>Eukaryota</taxon>
        <taxon>Fungi</taxon>
        <taxon>Fungi incertae sedis</taxon>
        <taxon>Blastocladiomycota</taxon>
        <taxon>Blastocladiomycetes</taxon>
        <taxon>Blastocladiales</taxon>
        <taxon>Blastocladiaceae</taxon>
        <taxon>Allomyces</taxon>
    </lineage>
</organism>
<gene>
    <name evidence="7" type="ORF">AMAG_04253</name>
</gene>
<evidence type="ECO:0000256" key="5">
    <source>
        <dbReference type="SAM" id="Phobius"/>
    </source>
</evidence>
<feature type="transmembrane region" description="Helical" evidence="5">
    <location>
        <begin position="63"/>
        <end position="82"/>
    </location>
</feature>
<name>A0A0L0S8H1_ALLM3</name>
<keyword evidence="4 5" id="KW-0472">Membrane</keyword>
<evidence type="ECO:0000313" key="7">
    <source>
        <dbReference type="EMBL" id="KNE58700.1"/>
    </source>
</evidence>
<keyword evidence="3 5" id="KW-1133">Transmembrane helix</keyword>
<accession>A0A0L0S8H1</accession>
<proteinExistence type="predicted"/>
<dbReference type="GO" id="GO:0016020">
    <property type="term" value="C:membrane"/>
    <property type="evidence" value="ECO:0007669"/>
    <property type="project" value="UniProtKB-SubCell"/>
</dbReference>
<dbReference type="AlphaFoldDB" id="A0A0L0S8H1"/>
<evidence type="ECO:0000256" key="2">
    <source>
        <dbReference type="ARBA" id="ARBA00022692"/>
    </source>
</evidence>
<evidence type="ECO:0000259" key="6">
    <source>
        <dbReference type="Pfam" id="PF00003"/>
    </source>
</evidence>
<dbReference type="EMBL" id="GG745333">
    <property type="protein sequence ID" value="KNE58700.1"/>
    <property type="molecule type" value="Genomic_DNA"/>
</dbReference>
<feature type="domain" description="G-protein coupled receptors family 3 profile" evidence="6">
    <location>
        <begin position="7"/>
        <end position="139"/>
    </location>
</feature>
<evidence type="ECO:0000313" key="8">
    <source>
        <dbReference type="Proteomes" id="UP000054350"/>
    </source>
</evidence>
<evidence type="ECO:0000256" key="1">
    <source>
        <dbReference type="ARBA" id="ARBA00004141"/>
    </source>
</evidence>
<sequence>MLANALSPAVCATKMAMSMLGLGIVLAALPAKAWRVFYIFSNLRLSLVIAGRLFRLNVTNKHLAVLSALTLGLDALLVSLWISAVSPNPVQETTGATTFTHRCGSFVDQGPSTTAHVTFTALAMFYHWMLAGVSLFLAHRI</sequence>